<protein>
    <submittedName>
        <fullName evidence="2">Uncharacterized protein</fullName>
    </submittedName>
</protein>
<sequence>MPSPLNSEEDSVFTDADEELGRHPTSGGVRSGRRISVSERVQGLEKTAHPPASADNTVICKFVRRENAEQQLATTAGSMRSGCSGGSRLVASQQRWSPPSPKKFEEESRALQLYGG</sequence>
<dbReference type="AlphaFoldDB" id="A0A6A4VHK7"/>
<organism evidence="2 3">
    <name type="scientific">Amphibalanus amphitrite</name>
    <name type="common">Striped barnacle</name>
    <name type="synonym">Balanus amphitrite</name>
    <dbReference type="NCBI Taxonomy" id="1232801"/>
    <lineage>
        <taxon>Eukaryota</taxon>
        <taxon>Metazoa</taxon>
        <taxon>Ecdysozoa</taxon>
        <taxon>Arthropoda</taxon>
        <taxon>Crustacea</taxon>
        <taxon>Multicrustacea</taxon>
        <taxon>Cirripedia</taxon>
        <taxon>Thoracica</taxon>
        <taxon>Thoracicalcarea</taxon>
        <taxon>Balanomorpha</taxon>
        <taxon>Balanoidea</taxon>
        <taxon>Balanidae</taxon>
        <taxon>Amphibalaninae</taxon>
        <taxon>Amphibalanus</taxon>
    </lineage>
</organism>
<dbReference type="EMBL" id="VIIS01001774">
    <property type="protein sequence ID" value="KAF0293063.1"/>
    <property type="molecule type" value="Genomic_DNA"/>
</dbReference>
<name>A0A6A4VHK7_AMPAM</name>
<evidence type="ECO:0000313" key="2">
    <source>
        <dbReference type="EMBL" id="KAF0293063.1"/>
    </source>
</evidence>
<feature type="compositionally biased region" description="Low complexity" evidence="1">
    <location>
        <begin position="77"/>
        <end position="88"/>
    </location>
</feature>
<evidence type="ECO:0000256" key="1">
    <source>
        <dbReference type="SAM" id="MobiDB-lite"/>
    </source>
</evidence>
<evidence type="ECO:0000313" key="3">
    <source>
        <dbReference type="Proteomes" id="UP000440578"/>
    </source>
</evidence>
<keyword evidence="3" id="KW-1185">Reference proteome</keyword>
<feature type="region of interest" description="Disordered" evidence="1">
    <location>
        <begin position="1"/>
        <end position="52"/>
    </location>
</feature>
<comment type="caution">
    <text evidence="2">The sequence shown here is derived from an EMBL/GenBank/DDBJ whole genome shotgun (WGS) entry which is preliminary data.</text>
</comment>
<feature type="compositionally biased region" description="Acidic residues" evidence="1">
    <location>
        <begin position="7"/>
        <end position="18"/>
    </location>
</feature>
<proteinExistence type="predicted"/>
<reference evidence="2 3" key="1">
    <citation type="submission" date="2019-07" db="EMBL/GenBank/DDBJ databases">
        <title>Draft genome assembly of a fouling barnacle, Amphibalanus amphitrite (Darwin, 1854): The first reference genome for Thecostraca.</title>
        <authorList>
            <person name="Kim W."/>
        </authorList>
    </citation>
    <scope>NUCLEOTIDE SEQUENCE [LARGE SCALE GENOMIC DNA]</scope>
    <source>
        <strain evidence="2">SNU_AA5</strain>
        <tissue evidence="2">Soma without cirri and trophi</tissue>
    </source>
</reference>
<feature type="region of interest" description="Disordered" evidence="1">
    <location>
        <begin position="73"/>
        <end position="116"/>
    </location>
</feature>
<gene>
    <name evidence="2" type="ORF">FJT64_009030</name>
</gene>
<accession>A0A6A4VHK7</accession>
<dbReference type="Proteomes" id="UP000440578">
    <property type="component" value="Unassembled WGS sequence"/>
</dbReference>